<name>A0AAP0JIK4_9MAGN</name>
<sequence>MFVVNVQAFDAFIGADFLGRFTRQISDRQCMMLNSNRFATDMSLPTGLRSVTDPFMLLSATDGAEPSTNRPGKEKISDYL</sequence>
<comment type="caution">
    <text evidence="2">The sequence shown here is derived from an EMBL/GenBank/DDBJ whole genome shotgun (WGS) entry which is preliminary data.</text>
</comment>
<gene>
    <name evidence="2" type="ORF">Syun_013939</name>
</gene>
<dbReference type="AlphaFoldDB" id="A0AAP0JIK4"/>
<dbReference type="Proteomes" id="UP001420932">
    <property type="component" value="Unassembled WGS sequence"/>
</dbReference>
<evidence type="ECO:0000313" key="2">
    <source>
        <dbReference type="EMBL" id="KAK9134609.1"/>
    </source>
</evidence>
<evidence type="ECO:0000256" key="1">
    <source>
        <dbReference type="SAM" id="MobiDB-lite"/>
    </source>
</evidence>
<feature type="compositionally biased region" description="Basic and acidic residues" evidence="1">
    <location>
        <begin position="71"/>
        <end position="80"/>
    </location>
</feature>
<reference evidence="2 3" key="1">
    <citation type="submission" date="2024-01" db="EMBL/GenBank/DDBJ databases">
        <title>Genome assemblies of Stephania.</title>
        <authorList>
            <person name="Yang L."/>
        </authorList>
    </citation>
    <scope>NUCLEOTIDE SEQUENCE [LARGE SCALE GENOMIC DNA]</scope>
    <source>
        <strain evidence="2">YNDBR</strain>
        <tissue evidence="2">Leaf</tissue>
    </source>
</reference>
<accession>A0AAP0JIK4</accession>
<evidence type="ECO:0000313" key="3">
    <source>
        <dbReference type="Proteomes" id="UP001420932"/>
    </source>
</evidence>
<feature type="region of interest" description="Disordered" evidence="1">
    <location>
        <begin position="60"/>
        <end position="80"/>
    </location>
</feature>
<keyword evidence="3" id="KW-1185">Reference proteome</keyword>
<dbReference type="EMBL" id="JBBNAF010000006">
    <property type="protein sequence ID" value="KAK9134609.1"/>
    <property type="molecule type" value="Genomic_DNA"/>
</dbReference>
<proteinExistence type="predicted"/>
<protein>
    <submittedName>
        <fullName evidence="2">Uncharacterized protein</fullName>
    </submittedName>
</protein>
<organism evidence="2 3">
    <name type="scientific">Stephania yunnanensis</name>
    <dbReference type="NCBI Taxonomy" id="152371"/>
    <lineage>
        <taxon>Eukaryota</taxon>
        <taxon>Viridiplantae</taxon>
        <taxon>Streptophyta</taxon>
        <taxon>Embryophyta</taxon>
        <taxon>Tracheophyta</taxon>
        <taxon>Spermatophyta</taxon>
        <taxon>Magnoliopsida</taxon>
        <taxon>Ranunculales</taxon>
        <taxon>Menispermaceae</taxon>
        <taxon>Menispermoideae</taxon>
        <taxon>Cissampelideae</taxon>
        <taxon>Stephania</taxon>
    </lineage>
</organism>